<dbReference type="GO" id="GO:0005634">
    <property type="term" value="C:nucleus"/>
    <property type="evidence" value="ECO:0007669"/>
    <property type="project" value="UniProtKB-SubCell"/>
</dbReference>
<evidence type="ECO:0000313" key="14">
    <source>
        <dbReference type="EMBL" id="EGW34088.1"/>
    </source>
</evidence>
<evidence type="ECO:0000256" key="1">
    <source>
        <dbReference type="ARBA" id="ARBA00002772"/>
    </source>
</evidence>
<dbReference type="InParanoid" id="G3AHC4"/>
<feature type="domain" description="Chromosome segregation protein Spc25 C-terminal" evidence="13">
    <location>
        <begin position="161"/>
        <end position="229"/>
    </location>
</feature>
<organism evidence="15">
    <name type="scientific">Spathaspora passalidarum (strain NRRL Y-27907 / 11-Y1)</name>
    <dbReference type="NCBI Taxonomy" id="619300"/>
    <lineage>
        <taxon>Eukaryota</taxon>
        <taxon>Fungi</taxon>
        <taxon>Dikarya</taxon>
        <taxon>Ascomycota</taxon>
        <taxon>Saccharomycotina</taxon>
        <taxon>Pichiomycetes</taxon>
        <taxon>Debaryomycetaceae</taxon>
        <taxon>Spathaspora</taxon>
    </lineage>
</organism>
<evidence type="ECO:0000256" key="5">
    <source>
        <dbReference type="ARBA" id="ARBA00022618"/>
    </source>
</evidence>
<keyword evidence="11" id="KW-0539">Nucleus</keyword>
<dbReference type="OrthoDB" id="4056921at2759"/>
<evidence type="ECO:0000256" key="9">
    <source>
        <dbReference type="ARBA" id="ARBA00023306"/>
    </source>
</evidence>
<dbReference type="EMBL" id="GL996500">
    <property type="protein sequence ID" value="EGW34088.1"/>
    <property type="molecule type" value="Genomic_DNA"/>
</dbReference>
<evidence type="ECO:0000313" key="15">
    <source>
        <dbReference type="Proteomes" id="UP000000709"/>
    </source>
</evidence>
<keyword evidence="9 11" id="KW-0131">Cell cycle</keyword>
<dbReference type="PANTHER" id="PTHR14281">
    <property type="entry name" value="KINETOCHORE PROTEIN SPC25-RELATED"/>
    <property type="match status" value="1"/>
</dbReference>
<comment type="similarity">
    <text evidence="2 11">Belongs to the SPC25 family.</text>
</comment>
<dbReference type="PANTHER" id="PTHR14281:SF0">
    <property type="entry name" value="KINETOCHORE PROTEIN SPC25"/>
    <property type="match status" value="1"/>
</dbReference>
<dbReference type="STRING" id="619300.G3AHC4"/>
<dbReference type="HOGENOM" id="CLU_085127_0_0_1"/>
<keyword evidence="6 11" id="KW-0498">Mitosis</keyword>
<dbReference type="GO" id="GO:0007059">
    <property type="term" value="P:chromosome segregation"/>
    <property type="evidence" value="ECO:0007669"/>
    <property type="project" value="InterPro"/>
</dbReference>
<dbReference type="InterPro" id="IPR045143">
    <property type="entry name" value="Spc25"/>
</dbReference>
<dbReference type="GO" id="GO:0051301">
    <property type="term" value="P:cell division"/>
    <property type="evidence" value="ECO:0007669"/>
    <property type="project" value="UniProtKB-UniRule"/>
</dbReference>
<proteinExistence type="inferred from homology"/>
<sequence>MSTLSTNRFNDLIDLQQLQRIAEDYSSHLERKVSSNQSKLQQERQAHIKLIEELRAHSRELSIKKSAIEQEEAKQRNVLESSVESLYTQRRKVDELLKKKKELSDSKNELELEINKLKSSINERETQLTEINKKLEAQLAWIPNQISDYERYTGLKFDALEETLIQFIFTSIDPNEYEREFSFKLRIDQAYSIEDTIPQLEDDVVKSLSNEFNRNRFEVALRKVREAFQKLV</sequence>
<evidence type="ECO:0000259" key="13">
    <source>
        <dbReference type="Pfam" id="PF08234"/>
    </source>
</evidence>
<keyword evidence="10 11" id="KW-0137">Centromere</keyword>
<evidence type="ECO:0000256" key="8">
    <source>
        <dbReference type="ARBA" id="ARBA00023054"/>
    </source>
</evidence>
<evidence type="ECO:0000256" key="10">
    <source>
        <dbReference type="ARBA" id="ARBA00023328"/>
    </source>
</evidence>
<evidence type="ECO:0000256" key="4">
    <source>
        <dbReference type="ARBA" id="ARBA00022454"/>
    </source>
</evidence>
<dbReference type="InterPro" id="IPR013255">
    <property type="entry name" value="Spc25_C"/>
</dbReference>
<reference evidence="14 15" key="1">
    <citation type="journal article" date="2011" name="Proc. Natl. Acad. Sci. U.S.A.">
        <title>Comparative genomics of xylose-fermenting fungi for enhanced biofuel production.</title>
        <authorList>
            <person name="Wohlbach D.J."/>
            <person name="Kuo A."/>
            <person name="Sato T.K."/>
            <person name="Potts K.M."/>
            <person name="Salamov A.A."/>
            <person name="LaButti K.M."/>
            <person name="Sun H."/>
            <person name="Clum A."/>
            <person name="Pangilinan J.L."/>
            <person name="Lindquist E.A."/>
            <person name="Lucas S."/>
            <person name="Lapidus A."/>
            <person name="Jin M."/>
            <person name="Gunawan C."/>
            <person name="Balan V."/>
            <person name="Dale B.E."/>
            <person name="Jeffries T.W."/>
            <person name="Zinkel R."/>
            <person name="Barry K.W."/>
            <person name="Grigoriev I.V."/>
            <person name="Gasch A.P."/>
        </authorList>
    </citation>
    <scope>NUCLEOTIDE SEQUENCE [LARGE SCALE GENOMIC DNA]</scope>
    <source>
        <strain evidence="15">NRRL Y-27907 / 11-Y1</strain>
    </source>
</reference>
<evidence type="ECO:0000256" key="7">
    <source>
        <dbReference type="ARBA" id="ARBA00022838"/>
    </source>
</evidence>
<dbReference type="KEGG" id="spaa:SPAPADRAFT_65264"/>
<accession>G3AHC4</accession>
<keyword evidence="15" id="KW-1185">Reference proteome</keyword>
<dbReference type="Gene3D" id="3.30.457.50">
    <property type="entry name" value="Chromosome segregation protein Spc25"/>
    <property type="match status" value="1"/>
</dbReference>
<keyword evidence="8 12" id="KW-0175">Coiled coil</keyword>
<evidence type="ECO:0000256" key="6">
    <source>
        <dbReference type="ARBA" id="ARBA00022776"/>
    </source>
</evidence>
<keyword evidence="5 11" id="KW-0132">Cell division</keyword>
<evidence type="ECO:0000256" key="11">
    <source>
        <dbReference type="RuleBase" id="RU367150"/>
    </source>
</evidence>
<evidence type="ECO:0000256" key="2">
    <source>
        <dbReference type="ARBA" id="ARBA00006379"/>
    </source>
</evidence>
<dbReference type="AlphaFoldDB" id="G3AHC4"/>
<evidence type="ECO:0000256" key="3">
    <source>
        <dbReference type="ARBA" id="ARBA00011562"/>
    </source>
</evidence>
<name>G3AHC4_SPAPN</name>
<dbReference type="CDD" id="cd23784">
    <property type="entry name" value="RWD_Spc25"/>
    <property type="match status" value="1"/>
</dbReference>
<dbReference type="GeneID" id="18875032"/>
<dbReference type="Proteomes" id="UP000000709">
    <property type="component" value="Unassembled WGS sequence"/>
</dbReference>
<keyword evidence="4 11" id="KW-0158">Chromosome</keyword>
<evidence type="ECO:0000256" key="12">
    <source>
        <dbReference type="SAM" id="Coils"/>
    </source>
</evidence>
<gene>
    <name evidence="14" type="ORF">SPAPADRAFT_65264</name>
</gene>
<protein>
    <recommendedName>
        <fullName evidence="11">Kinetochore protein SPC25</fullName>
    </recommendedName>
</protein>
<dbReference type="GO" id="GO:0031262">
    <property type="term" value="C:Ndc80 complex"/>
    <property type="evidence" value="ECO:0007669"/>
    <property type="project" value="InterPro"/>
</dbReference>
<comment type="subunit">
    <text evidence="3">Component of the NDC80 complex, which consists of NDC80, NUF2, SPC24 and SPC25.</text>
</comment>
<feature type="coiled-coil region" evidence="12">
    <location>
        <begin position="40"/>
        <end position="134"/>
    </location>
</feature>
<keyword evidence="7 11" id="KW-0995">Kinetochore</keyword>
<dbReference type="eggNOG" id="KOG4657">
    <property type="taxonomic scope" value="Eukaryota"/>
</dbReference>
<dbReference type="Pfam" id="PF08234">
    <property type="entry name" value="Spindle_Spc25"/>
    <property type="match status" value="1"/>
</dbReference>
<comment type="subcellular location">
    <subcellularLocation>
        <location evidence="11">Nucleus</location>
    </subcellularLocation>
    <subcellularLocation>
        <location evidence="11">Chromosome</location>
        <location evidence="11">Centromere</location>
        <location evidence="11">Kinetochore</location>
    </subcellularLocation>
</comment>
<dbReference type="RefSeq" id="XP_007373672.1">
    <property type="nucleotide sequence ID" value="XM_007373610.1"/>
</dbReference>
<comment type="function">
    <text evidence="1 11">Acts as a component of the essential kinetochore-associated NDC80 complex, which is required for chromosome segregation and spindle checkpoint activity.</text>
</comment>
<dbReference type="OMA" id="FRMNLAD"/>